<reference evidence="3" key="1">
    <citation type="submission" date="2017-06" db="EMBL/GenBank/DDBJ databases">
        <authorList>
            <person name="Varghese N."/>
            <person name="Submissions S."/>
        </authorList>
    </citation>
    <scope>NUCLEOTIDE SEQUENCE [LARGE SCALE GENOMIC DNA]</scope>
    <source>
        <strain evidence="3">JAD2</strain>
    </source>
</reference>
<evidence type="ECO:0000313" key="2">
    <source>
        <dbReference type="EMBL" id="SNB52462.1"/>
    </source>
</evidence>
<dbReference type="Proteomes" id="UP000197025">
    <property type="component" value="Unassembled WGS sequence"/>
</dbReference>
<sequence length="72" mass="8020">MGKLQIELPPEISEGEARLLLAFKLYELGRLSLGQAARLAGYSKRAFMELLGRYGVPVIAYPPEELQEEIEG</sequence>
<evidence type="ECO:0000256" key="1">
    <source>
        <dbReference type="ARBA" id="ARBA00005651"/>
    </source>
</evidence>
<name>A0A212PZH6_9CHLR</name>
<dbReference type="Pfam" id="PF03683">
    <property type="entry name" value="UPF0175"/>
    <property type="match status" value="1"/>
</dbReference>
<evidence type="ECO:0000313" key="3">
    <source>
        <dbReference type="Proteomes" id="UP000197025"/>
    </source>
</evidence>
<dbReference type="OrthoDB" id="5771342at2"/>
<gene>
    <name evidence="2" type="ORF">SAMN02746019_00023210</name>
</gene>
<dbReference type="PANTHER" id="PTHR37525">
    <property type="entry name" value="UPF0175 PROTEIN SSL1255"/>
    <property type="match status" value="1"/>
</dbReference>
<proteinExistence type="inferred from homology"/>
<dbReference type="InterPro" id="IPR005368">
    <property type="entry name" value="UPF0175"/>
</dbReference>
<dbReference type="EMBL" id="FYEK01000003">
    <property type="protein sequence ID" value="SNB52462.1"/>
    <property type="molecule type" value="Genomic_DNA"/>
</dbReference>
<dbReference type="PANTHER" id="PTHR37525:SF1">
    <property type="entry name" value="UPF0175 PROTEIN SSL1255"/>
    <property type="match status" value="1"/>
</dbReference>
<dbReference type="InParanoid" id="A0A212PZH6"/>
<dbReference type="RefSeq" id="WP_088570090.1">
    <property type="nucleotide sequence ID" value="NZ_FYEK01000003.1"/>
</dbReference>
<keyword evidence="3" id="KW-1185">Reference proteome</keyword>
<dbReference type="InterPro" id="IPR052264">
    <property type="entry name" value="UPF0175_domain"/>
</dbReference>
<accession>A0A212PZH6</accession>
<dbReference type="AlphaFoldDB" id="A0A212PZH6"/>
<protein>
    <submittedName>
        <fullName evidence="2">Uncharacterized protein family (UPF0175)</fullName>
    </submittedName>
</protein>
<organism evidence="2 3">
    <name type="scientific">Thermoflexus hugenholtzii JAD2</name>
    <dbReference type="NCBI Taxonomy" id="877466"/>
    <lineage>
        <taxon>Bacteria</taxon>
        <taxon>Bacillati</taxon>
        <taxon>Chloroflexota</taxon>
        <taxon>Thermoflexia</taxon>
        <taxon>Thermoflexales</taxon>
        <taxon>Thermoflexaceae</taxon>
        <taxon>Thermoflexus</taxon>
    </lineage>
</organism>
<comment type="similarity">
    <text evidence="1">Belongs to the UPF0175 family.</text>
</comment>